<organism evidence="2 3">
    <name type="scientific">Streptomyces tateyamensis</name>
    <dbReference type="NCBI Taxonomy" id="565073"/>
    <lineage>
        <taxon>Bacteria</taxon>
        <taxon>Bacillati</taxon>
        <taxon>Actinomycetota</taxon>
        <taxon>Actinomycetes</taxon>
        <taxon>Kitasatosporales</taxon>
        <taxon>Streptomycetaceae</taxon>
        <taxon>Streptomyces</taxon>
    </lineage>
</organism>
<accession>A0A2V4NGM3</accession>
<sequence length="268" mass="28427">MITFDQYERQAWAGQAGAFAAGFAKLCAYSVPQLLDGAGVGEGTRVLDIGTGTGTVAAAACARGARVTAVDAEPSMVELAALNVPAARVQLGLLPDLPFADGEFEAITGNFVLNHVGQPARALAELRRLLRPGGRLALTIWPNPPAPGQALLGRAVEAVGLTRPAHLPPVAAEDDFPRTAEGLTELLTTAGLNEVHCESLHWDHRTTPDEWWTGPAAGVAYIGQLLLSQPESTRTEVRQHFDRLAEEFRTPNGDLLLPHTALLATAIR</sequence>
<dbReference type="Proteomes" id="UP000248039">
    <property type="component" value="Unassembled WGS sequence"/>
</dbReference>
<keyword evidence="3" id="KW-1185">Reference proteome</keyword>
<dbReference type="GO" id="GO:0008757">
    <property type="term" value="F:S-adenosylmethionine-dependent methyltransferase activity"/>
    <property type="evidence" value="ECO:0007669"/>
    <property type="project" value="InterPro"/>
</dbReference>
<keyword evidence="2" id="KW-0489">Methyltransferase</keyword>
<feature type="domain" description="Methyltransferase type 11" evidence="1">
    <location>
        <begin position="47"/>
        <end position="137"/>
    </location>
</feature>
<dbReference type="AlphaFoldDB" id="A0A2V4NGM3"/>
<dbReference type="SUPFAM" id="SSF53335">
    <property type="entry name" value="S-adenosyl-L-methionine-dependent methyltransferases"/>
    <property type="match status" value="1"/>
</dbReference>
<name>A0A2V4NGM3_9ACTN</name>
<dbReference type="Pfam" id="PF08241">
    <property type="entry name" value="Methyltransf_11"/>
    <property type="match status" value="1"/>
</dbReference>
<keyword evidence="2" id="KW-0808">Transferase</keyword>
<dbReference type="Gene3D" id="3.40.50.150">
    <property type="entry name" value="Vaccinia Virus protein VP39"/>
    <property type="match status" value="1"/>
</dbReference>
<dbReference type="CDD" id="cd02440">
    <property type="entry name" value="AdoMet_MTases"/>
    <property type="match status" value="1"/>
</dbReference>
<comment type="caution">
    <text evidence="2">The sequence shown here is derived from an EMBL/GenBank/DDBJ whole genome shotgun (WGS) entry which is preliminary data.</text>
</comment>
<protein>
    <submittedName>
        <fullName evidence="2">SAM-dependent methyltransferase</fullName>
    </submittedName>
</protein>
<evidence type="ECO:0000259" key="1">
    <source>
        <dbReference type="Pfam" id="PF08241"/>
    </source>
</evidence>
<dbReference type="PANTHER" id="PTHR43591">
    <property type="entry name" value="METHYLTRANSFERASE"/>
    <property type="match status" value="1"/>
</dbReference>
<dbReference type="OrthoDB" id="448116at2"/>
<evidence type="ECO:0000313" key="3">
    <source>
        <dbReference type="Proteomes" id="UP000248039"/>
    </source>
</evidence>
<dbReference type="InterPro" id="IPR029063">
    <property type="entry name" value="SAM-dependent_MTases_sf"/>
</dbReference>
<dbReference type="InterPro" id="IPR013216">
    <property type="entry name" value="Methyltransf_11"/>
</dbReference>
<dbReference type="EMBL" id="PYBW01000244">
    <property type="protein sequence ID" value="PYC63855.1"/>
    <property type="molecule type" value="Genomic_DNA"/>
</dbReference>
<dbReference type="GO" id="GO:0032259">
    <property type="term" value="P:methylation"/>
    <property type="evidence" value="ECO:0007669"/>
    <property type="project" value="UniProtKB-KW"/>
</dbReference>
<gene>
    <name evidence="2" type="ORF">C7C46_33095</name>
</gene>
<dbReference type="PANTHER" id="PTHR43591:SF109">
    <property type="entry name" value="METHYLTRANSFERASE TYPE 11 DOMAIN-CONTAINING PROTEIN"/>
    <property type="match status" value="1"/>
</dbReference>
<reference evidence="2 3" key="1">
    <citation type="submission" date="2018-03" db="EMBL/GenBank/DDBJ databases">
        <title>Bioinformatic expansion and discovery of thiopeptide antibiotics.</title>
        <authorList>
            <person name="Schwalen C.J."/>
            <person name="Hudson G.A."/>
            <person name="Mitchell D.A."/>
        </authorList>
    </citation>
    <scope>NUCLEOTIDE SEQUENCE [LARGE SCALE GENOMIC DNA]</scope>
    <source>
        <strain evidence="2 3">ATCC 21389</strain>
    </source>
</reference>
<evidence type="ECO:0000313" key="2">
    <source>
        <dbReference type="EMBL" id="PYC63855.1"/>
    </source>
</evidence>
<proteinExistence type="predicted"/>